<dbReference type="GeneID" id="24920113"/>
<sequence>MLEKSERLVKTVLEQDHFYSTFFLFIYLKRDQLTTLMIWNSF</sequence>
<keyword evidence="2" id="KW-1185">Reference proteome</keyword>
<evidence type="ECO:0000313" key="2">
    <source>
        <dbReference type="Proteomes" id="UP000008312"/>
    </source>
</evidence>
<dbReference type="AlphaFoldDB" id="D8M4Q4"/>
<evidence type="ECO:0000313" key="1">
    <source>
        <dbReference type="EMBL" id="CBK23043.2"/>
    </source>
</evidence>
<organism evidence="1">
    <name type="scientific">Blastocystis hominis</name>
    <dbReference type="NCBI Taxonomy" id="12968"/>
    <lineage>
        <taxon>Eukaryota</taxon>
        <taxon>Sar</taxon>
        <taxon>Stramenopiles</taxon>
        <taxon>Bigyra</taxon>
        <taxon>Opalozoa</taxon>
        <taxon>Opalinata</taxon>
        <taxon>Blastocystidae</taxon>
        <taxon>Blastocystis</taxon>
    </lineage>
</organism>
<reference evidence="1" key="1">
    <citation type="submission" date="2010-02" db="EMBL/GenBank/DDBJ databases">
        <title>Sequencing and annotation of the Blastocystis hominis genome.</title>
        <authorList>
            <person name="Wincker P."/>
        </authorList>
    </citation>
    <scope>NUCLEOTIDE SEQUENCE</scope>
    <source>
        <strain evidence="1">Singapore isolate B</strain>
    </source>
</reference>
<proteinExistence type="predicted"/>
<accession>D8M4Q4</accession>
<protein>
    <submittedName>
        <fullName evidence="1">Uncharacterized protein</fullName>
    </submittedName>
</protein>
<name>D8M4Q4_BLAHO</name>
<dbReference type="RefSeq" id="XP_012897091.1">
    <property type="nucleotide sequence ID" value="XM_013041637.1"/>
</dbReference>
<dbReference type="Proteomes" id="UP000008312">
    <property type="component" value="Unassembled WGS sequence"/>
</dbReference>
<gene>
    <name evidence="1" type="ORF">GSBLH_T00002986001</name>
</gene>
<dbReference type="EMBL" id="FN668654">
    <property type="protein sequence ID" value="CBK23043.2"/>
    <property type="molecule type" value="Genomic_DNA"/>
</dbReference>
<dbReference type="InParanoid" id="D8M4Q4"/>